<evidence type="ECO:0000256" key="3">
    <source>
        <dbReference type="SAM" id="Coils"/>
    </source>
</evidence>
<dbReference type="InterPro" id="IPR035983">
    <property type="entry name" value="Hect_E3_ubiquitin_ligase"/>
</dbReference>
<feature type="region of interest" description="Disordered" evidence="4">
    <location>
        <begin position="55"/>
        <end position="87"/>
    </location>
</feature>
<keyword evidence="1 2" id="KW-0833">Ubl conjugation pathway</keyword>
<comment type="caution">
    <text evidence="6">The sequence shown here is derived from an EMBL/GenBank/DDBJ whole genome shotgun (WGS) entry which is preliminary data.</text>
</comment>
<organism evidence="6 7">
    <name type="scientific">Bemisia tabaci</name>
    <name type="common">Sweetpotato whitefly</name>
    <name type="synonym">Aleurodes tabaci</name>
    <dbReference type="NCBI Taxonomy" id="7038"/>
    <lineage>
        <taxon>Eukaryota</taxon>
        <taxon>Metazoa</taxon>
        <taxon>Ecdysozoa</taxon>
        <taxon>Arthropoda</taxon>
        <taxon>Hexapoda</taxon>
        <taxon>Insecta</taxon>
        <taxon>Pterygota</taxon>
        <taxon>Neoptera</taxon>
        <taxon>Paraneoptera</taxon>
        <taxon>Hemiptera</taxon>
        <taxon>Sternorrhyncha</taxon>
        <taxon>Aleyrodoidea</taxon>
        <taxon>Aleyrodidae</taxon>
        <taxon>Aleyrodinae</taxon>
        <taxon>Bemisia</taxon>
    </lineage>
</organism>
<dbReference type="InterPro" id="IPR000569">
    <property type="entry name" value="HECT_dom"/>
</dbReference>
<sequence>MSDENVQHLLDIARRLSSGEEETGSIEQQLLSFARRLSNNNHQPESQQVERIVGQSQPQQVVSSVSQPQRLPQQVASNDQPQPQQVQQRPYFVSQPGFILNGNMQPQVGQISSPNPFCLTTGLAHRSPVVSPTSSINPLLLTPSCSSSSASRQQMVAGGPRFQPKYPQQWKGKWKTKGQRAESNYEFEIEQIILMPSSSPRSATSSEIGRLKRKNLVRDFRKFDTRYSYYQIKEEVKKLFPDHLQDPDLDFFICRKEGKFFNTANLRDGEELGGINLKKFSHNRKLFIIPSKDLNISDDESDDSEPIRKQPYRNRQTPVRFGNYVLNQSGLMSYYDTPLQEGEIDYEVEAANQSVVPDDMKRIKDILEALQPDPSVEPIKIYATRGAIINSGIAFLIDEVDLKNKPLRICFTDLVGIEEEATDWGGPRREFFDQLLDEAVELPIFTGEIEKSVRFDEEHFSKQSYYFVFLLFGLSIVQGGAPPNFLHKDAFQKIIENEELQEENLNKAYEQIKNGLTAVGLLEVMRKEPILFEKLFTLGPSLPSFEEFEALIKFKRSADVNSEDFKVESNIIMLWQRLLLKVRKNQISLSLAHILSFASGTKRPPAIGFDKEIEVTFNHANPAEKFPFGATCGLQIVLPVKVHKLEDFEDFASAMVEGIRNSLGTFGRR</sequence>
<proteinExistence type="predicted"/>
<dbReference type="Proteomes" id="UP001152759">
    <property type="component" value="Unassembled WGS sequence"/>
</dbReference>
<protein>
    <recommendedName>
        <fullName evidence="5">HECT domain-containing protein</fullName>
    </recommendedName>
</protein>
<evidence type="ECO:0000256" key="4">
    <source>
        <dbReference type="SAM" id="MobiDB-lite"/>
    </source>
</evidence>
<dbReference type="SUPFAM" id="SSF56204">
    <property type="entry name" value="Hect, E3 ligase catalytic domain"/>
    <property type="match status" value="1"/>
</dbReference>
<feature type="active site" description="Glycyl thioester intermediate" evidence="2">
    <location>
        <position position="632"/>
    </location>
</feature>
<dbReference type="EMBL" id="CAKKNF020000046">
    <property type="protein sequence ID" value="CAH0748591.1"/>
    <property type="molecule type" value="Genomic_DNA"/>
</dbReference>
<gene>
    <name evidence="6" type="ORF">BEMITA_LOCUS184</name>
</gene>
<evidence type="ECO:0000259" key="5">
    <source>
        <dbReference type="PROSITE" id="PS50237"/>
    </source>
</evidence>
<reference evidence="6" key="1">
    <citation type="submission" date="2021-12" db="EMBL/GenBank/DDBJ databases">
        <authorList>
            <person name="King R."/>
        </authorList>
    </citation>
    <scope>NUCLEOTIDE SEQUENCE</scope>
</reference>
<dbReference type="PROSITE" id="PS50237">
    <property type="entry name" value="HECT"/>
    <property type="match status" value="2"/>
</dbReference>
<dbReference type="GO" id="GO:0004842">
    <property type="term" value="F:ubiquitin-protein transferase activity"/>
    <property type="evidence" value="ECO:0007669"/>
    <property type="project" value="InterPro"/>
</dbReference>
<dbReference type="AlphaFoldDB" id="A0AAI8UUX9"/>
<feature type="coiled-coil region" evidence="3">
    <location>
        <begin position="488"/>
        <end position="515"/>
    </location>
</feature>
<feature type="domain" description="HECT" evidence="5">
    <location>
        <begin position="594"/>
        <end position="669"/>
    </location>
</feature>
<keyword evidence="3" id="KW-0175">Coiled coil</keyword>
<name>A0AAI8UUX9_BEMTA</name>
<evidence type="ECO:0000256" key="1">
    <source>
        <dbReference type="ARBA" id="ARBA00022786"/>
    </source>
</evidence>
<evidence type="ECO:0000313" key="6">
    <source>
        <dbReference type="EMBL" id="CAH0748591.1"/>
    </source>
</evidence>
<comment type="caution">
    <text evidence="2">Lacks conserved residue(s) required for the propagation of feature annotation.</text>
</comment>
<evidence type="ECO:0000256" key="2">
    <source>
        <dbReference type="PROSITE-ProRule" id="PRU00104"/>
    </source>
</evidence>
<feature type="domain" description="HECT" evidence="5">
    <location>
        <begin position="398"/>
        <end position="438"/>
    </location>
</feature>
<accession>A0AAI8UUX9</accession>
<dbReference type="GO" id="GO:0009966">
    <property type="term" value="P:regulation of signal transduction"/>
    <property type="evidence" value="ECO:0007669"/>
    <property type="project" value="UniProtKB-ARBA"/>
</dbReference>
<dbReference type="Gene3D" id="3.90.1750.10">
    <property type="entry name" value="Hect, E3 ligase catalytic domains"/>
    <property type="match status" value="1"/>
</dbReference>
<evidence type="ECO:0000313" key="7">
    <source>
        <dbReference type="Proteomes" id="UP001152759"/>
    </source>
</evidence>
<keyword evidence="7" id="KW-1185">Reference proteome</keyword>